<feature type="domain" description="T-SNARE coiled-coil homology" evidence="7">
    <location>
        <begin position="161"/>
        <end position="223"/>
    </location>
</feature>
<dbReference type="GO" id="GO:0031201">
    <property type="term" value="C:SNARE complex"/>
    <property type="evidence" value="ECO:0007669"/>
    <property type="project" value="TreeGrafter"/>
</dbReference>
<feature type="transmembrane region" description="Helical" evidence="6">
    <location>
        <begin position="231"/>
        <end position="249"/>
    </location>
</feature>
<dbReference type="GO" id="GO:0000149">
    <property type="term" value="F:SNARE binding"/>
    <property type="evidence" value="ECO:0007669"/>
    <property type="project" value="TreeGrafter"/>
</dbReference>
<proteinExistence type="predicted"/>
<dbReference type="InterPro" id="IPR000727">
    <property type="entry name" value="T_SNARE_dom"/>
</dbReference>
<protein>
    <submittedName>
        <fullName evidence="8">Syntaxin-8</fullName>
    </submittedName>
</protein>
<evidence type="ECO:0000256" key="4">
    <source>
        <dbReference type="ARBA" id="ARBA00023136"/>
    </source>
</evidence>
<keyword evidence="6" id="KW-0812">Transmembrane</keyword>
<evidence type="ECO:0000256" key="5">
    <source>
        <dbReference type="SAM" id="Coils"/>
    </source>
</evidence>
<evidence type="ECO:0000256" key="1">
    <source>
        <dbReference type="ARBA" id="ARBA00004370"/>
    </source>
</evidence>
<evidence type="ECO:0000259" key="7">
    <source>
        <dbReference type="PROSITE" id="PS50192"/>
    </source>
</evidence>
<feature type="coiled-coil region" evidence="5">
    <location>
        <begin position="74"/>
        <end position="101"/>
    </location>
</feature>
<dbReference type="GO" id="GO:0006906">
    <property type="term" value="P:vesicle fusion"/>
    <property type="evidence" value="ECO:0007669"/>
    <property type="project" value="TreeGrafter"/>
</dbReference>
<dbReference type="InterPro" id="IPR045242">
    <property type="entry name" value="Syntaxin"/>
</dbReference>
<keyword evidence="2" id="KW-0813">Transport</keyword>
<dbReference type="GO" id="GO:0048278">
    <property type="term" value="P:vesicle docking"/>
    <property type="evidence" value="ECO:0007669"/>
    <property type="project" value="TreeGrafter"/>
</dbReference>
<dbReference type="CDD" id="cd15852">
    <property type="entry name" value="SNARE_Syntaxin8"/>
    <property type="match status" value="1"/>
</dbReference>
<evidence type="ECO:0000313" key="9">
    <source>
        <dbReference type="Proteomes" id="UP000250275"/>
    </source>
</evidence>
<dbReference type="GO" id="GO:0012505">
    <property type="term" value="C:endomembrane system"/>
    <property type="evidence" value="ECO:0007669"/>
    <property type="project" value="TreeGrafter"/>
</dbReference>
<keyword evidence="4 6" id="KW-0472">Membrane</keyword>
<dbReference type="SUPFAM" id="SSF58038">
    <property type="entry name" value="SNARE fusion complex"/>
    <property type="match status" value="1"/>
</dbReference>
<evidence type="ECO:0000256" key="2">
    <source>
        <dbReference type="ARBA" id="ARBA00022448"/>
    </source>
</evidence>
<keyword evidence="9" id="KW-1185">Reference proteome</keyword>
<dbReference type="Proteomes" id="UP000250275">
    <property type="component" value="Unassembled WGS sequence"/>
</dbReference>
<keyword evidence="3 5" id="KW-0175">Coiled coil</keyword>
<name>A0A310S4P5_9HYME</name>
<evidence type="ECO:0000256" key="6">
    <source>
        <dbReference type="SAM" id="Phobius"/>
    </source>
</evidence>
<reference evidence="8 9" key="1">
    <citation type="submission" date="2015-07" db="EMBL/GenBank/DDBJ databases">
        <title>The genome of Eufriesea mexicana.</title>
        <authorList>
            <person name="Pan H."/>
            <person name="Kapheim K."/>
        </authorList>
    </citation>
    <scope>NUCLEOTIDE SEQUENCE [LARGE SCALE GENOMIC DNA]</scope>
    <source>
        <strain evidence="8">0111107269</strain>
        <tissue evidence="8">Whole body</tissue>
    </source>
</reference>
<dbReference type="EMBL" id="KQ776210">
    <property type="protein sequence ID" value="OAD52205.1"/>
    <property type="molecule type" value="Genomic_DNA"/>
</dbReference>
<dbReference type="InterPro" id="IPR041875">
    <property type="entry name" value="Syntaxin-8_SNARE"/>
</dbReference>
<sequence length="250" mass="29066">MALIYIDDSDPWFMQYDSCKRLSTEIMEKLTTYKRPETLQEYTRIFSDIRTCLKTYNSNIQQLKNNVDDTLKFKAITAEEAERRRREIEKLESTNVRLQQLYDARINKITFSRANLLTSGPAFADGGTTSWAADDDDDDDDDDDKPIDVQMSVADLMTQQNIIVQEQNKNLEELCKVIARQKEIGQTIYNEVDHQNEIIDNLSNHMDRTDESLINKTRQIQTISFKSPVCGYWIVIILLFICIITVVFLP</sequence>
<dbReference type="PANTHER" id="PTHR19957">
    <property type="entry name" value="SYNTAXIN"/>
    <property type="match status" value="1"/>
</dbReference>
<dbReference type="AlphaFoldDB" id="A0A310S4P5"/>
<dbReference type="OrthoDB" id="428895at2759"/>
<evidence type="ECO:0000313" key="8">
    <source>
        <dbReference type="EMBL" id="OAD52205.1"/>
    </source>
</evidence>
<accession>A0A310S4P5</accession>
<dbReference type="GO" id="GO:0006886">
    <property type="term" value="P:intracellular protein transport"/>
    <property type="evidence" value="ECO:0007669"/>
    <property type="project" value="TreeGrafter"/>
</dbReference>
<evidence type="ECO:0000256" key="3">
    <source>
        <dbReference type="ARBA" id="ARBA00023054"/>
    </source>
</evidence>
<keyword evidence="6" id="KW-1133">Transmembrane helix</keyword>
<dbReference type="SMART" id="SM00397">
    <property type="entry name" value="t_SNARE"/>
    <property type="match status" value="1"/>
</dbReference>
<comment type="subcellular location">
    <subcellularLocation>
        <location evidence="1">Membrane</location>
    </subcellularLocation>
</comment>
<dbReference type="PROSITE" id="PS50192">
    <property type="entry name" value="T_SNARE"/>
    <property type="match status" value="1"/>
</dbReference>
<gene>
    <name evidence="8" type="ORF">WN48_02606</name>
</gene>
<dbReference type="GO" id="GO:0005484">
    <property type="term" value="F:SNAP receptor activity"/>
    <property type="evidence" value="ECO:0007669"/>
    <property type="project" value="TreeGrafter"/>
</dbReference>
<dbReference type="Gene3D" id="1.20.5.110">
    <property type="match status" value="1"/>
</dbReference>
<organism evidence="8 9">
    <name type="scientific">Eufriesea mexicana</name>
    <dbReference type="NCBI Taxonomy" id="516756"/>
    <lineage>
        <taxon>Eukaryota</taxon>
        <taxon>Metazoa</taxon>
        <taxon>Ecdysozoa</taxon>
        <taxon>Arthropoda</taxon>
        <taxon>Hexapoda</taxon>
        <taxon>Insecta</taxon>
        <taxon>Pterygota</taxon>
        <taxon>Neoptera</taxon>
        <taxon>Endopterygota</taxon>
        <taxon>Hymenoptera</taxon>
        <taxon>Apocrita</taxon>
        <taxon>Aculeata</taxon>
        <taxon>Apoidea</taxon>
        <taxon>Anthophila</taxon>
        <taxon>Apidae</taxon>
        <taxon>Eufriesea</taxon>
    </lineage>
</organism>
<dbReference type="PANTHER" id="PTHR19957:SF124">
    <property type="entry name" value="SYNTAXIN-8"/>
    <property type="match status" value="1"/>
</dbReference>